<dbReference type="AlphaFoldDB" id="A0A1T0CG74"/>
<keyword evidence="3" id="KW-1185">Reference proteome</keyword>
<organism evidence="2 3">
    <name type="scientific">Moraxella pluranimalium</name>
    <dbReference type="NCBI Taxonomy" id="470453"/>
    <lineage>
        <taxon>Bacteria</taxon>
        <taxon>Pseudomonadati</taxon>
        <taxon>Pseudomonadota</taxon>
        <taxon>Gammaproteobacteria</taxon>
        <taxon>Moraxellales</taxon>
        <taxon>Moraxellaceae</taxon>
        <taxon>Moraxella</taxon>
    </lineage>
</organism>
<name>A0A1T0CG74_9GAMM</name>
<protein>
    <recommendedName>
        <fullName evidence="4">Phosphoribosyltransferase domain-containing protein</fullName>
    </recommendedName>
</protein>
<dbReference type="InterPro" id="IPR029057">
    <property type="entry name" value="PRTase-like"/>
</dbReference>
<dbReference type="PANTHER" id="PTHR47505">
    <property type="entry name" value="DNA UTILIZATION PROTEIN YHGH"/>
    <property type="match status" value="1"/>
</dbReference>
<comment type="caution">
    <text evidence="2">The sequence shown here is derived from an EMBL/GenBank/DDBJ whole genome shotgun (WGS) entry which is preliminary data.</text>
</comment>
<accession>A0A1T0CG74</accession>
<evidence type="ECO:0000256" key="1">
    <source>
        <dbReference type="ARBA" id="ARBA00008007"/>
    </source>
</evidence>
<sequence length="177" mass="19692">MTTTRTVRLYPVSYYQYPVNRLITRLKDHEDVVALMALGELLRTMPKPSVCHADNTVIIPVPTTTSRIRQRGFDPVLLLAKHLAHQWQLPIWQGLIRHGGKVHQRGLDKQARMANIQGDFEMIGKVQATYAIIFDDVATTGTTLQAIAKAVLAKQPTLKLMAICMAHGSPMMGLPVA</sequence>
<dbReference type="InterPro" id="IPR051910">
    <property type="entry name" value="ComF/GntX_DNA_util-trans"/>
</dbReference>
<gene>
    <name evidence="2" type="ORF">B0680_09925</name>
</gene>
<dbReference type="CDD" id="cd06223">
    <property type="entry name" value="PRTases_typeI"/>
    <property type="match status" value="1"/>
</dbReference>
<proteinExistence type="inferred from homology"/>
<dbReference type="STRING" id="470453.B0680_09925"/>
<dbReference type="PANTHER" id="PTHR47505:SF1">
    <property type="entry name" value="DNA UTILIZATION PROTEIN YHGH"/>
    <property type="match status" value="1"/>
</dbReference>
<evidence type="ECO:0000313" key="2">
    <source>
        <dbReference type="EMBL" id="OOS21314.1"/>
    </source>
</evidence>
<dbReference type="EMBL" id="MUYU01000031">
    <property type="protein sequence ID" value="OOS21314.1"/>
    <property type="molecule type" value="Genomic_DNA"/>
</dbReference>
<dbReference type="InterPro" id="IPR000836">
    <property type="entry name" value="PRTase_dom"/>
</dbReference>
<evidence type="ECO:0000313" key="3">
    <source>
        <dbReference type="Proteomes" id="UP000189800"/>
    </source>
</evidence>
<dbReference type="SUPFAM" id="SSF53271">
    <property type="entry name" value="PRTase-like"/>
    <property type="match status" value="1"/>
</dbReference>
<dbReference type="Gene3D" id="3.40.50.2020">
    <property type="match status" value="1"/>
</dbReference>
<dbReference type="Proteomes" id="UP000189800">
    <property type="component" value="Unassembled WGS sequence"/>
</dbReference>
<reference evidence="2 3" key="1">
    <citation type="submission" date="2017-02" db="EMBL/GenBank/DDBJ databases">
        <title>Draft genome sequence of Moraxella pluranimalium CCUG 54913T type strain.</title>
        <authorList>
            <person name="Salva-Serra F."/>
            <person name="Engstrom-Jakobsson H."/>
            <person name="Thorell K."/>
            <person name="Jaen-Luchoro D."/>
            <person name="Gonzales-Siles L."/>
            <person name="Karlsson R."/>
            <person name="Yazdan S."/>
            <person name="Boulund F."/>
            <person name="Johnning A."/>
            <person name="Engstrand L."/>
            <person name="Kristiansson E."/>
            <person name="Moore E."/>
        </authorList>
    </citation>
    <scope>NUCLEOTIDE SEQUENCE [LARGE SCALE GENOMIC DNA]</scope>
    <source>
        <strain evidence="2 3">CCUG 54913</strain>
    </source>
</reference>
<evidence type="ECO:0008006" key="4">
    <source>
        <dbReference type="Google" id="ProtNLM"/>
    </source>
</evidence>
<comment type="similarity">
    <text evidence="1">Belongs to the ComF/GntX family.</text>
</comment>